<dbReference type="Gramene" id="AUR62026403-RA">
    <property type="protein sequence ID" value="AUR62026403-RA:cds"/>
    <property type="gene ID" value="AUR62026403"/>
</dbReference>
<evidence type="ECO:0000313" key="3">
    <source>
        <dbReference type="Proteomes" id="UP000596660"/>
    </source>
</evidence>
<evidence type="ECO:0000313" key="2">
    <source>
        <dbReference type="EnsemblPlants" id="AUR62026403-RA:cds"/>
    </source>
</evidence>
<dbReference type="EnsemblPlants" id="AUR62026403-RA">
    <property type="protein sequence ID" value="AUR62026403-RA:cds"/>
    <property type="gene ID" value="AUR62026403"/>
</dbReference>
<evidence type="ECO:0000256" key="1">
    <source>
        <dbReference type="SAM" id="MobiDB-lite"/>
    </source>
</evidence>
<organism evidence="2 3">
    <name type="scientific">Chenopodium quinoa</name>
    <name type="common">Quinoa</name>
    <dbReference type="NCBI Taxonomy" id="63459"/>
    <lineage>
        <taxon>Eukaryota</taxon>
        <taxon>Viridiplantae</taxon>
        <taxon>Streptophyta</taxon>
        <taxon>Embryophyta</taxon>
        <taxon>Tracheophyta</taxon>
        <taxon>Spermatophyta</taxon>
        <taxon>Magnoliopsida</taxon>
        <taxon>eudicotyledons</taxon>
        <taxon>Gunneridae</taxon>
        <taxon>Pentapetalae</taxon>
        <taxon>Caryophyllales</taxon>
        <taxon>Chenopodiaceae</taxon>
        <taxon>Chenopodioideae</taxon>
        <taxon>Atripliceae</taxon>
        <taxon>Chenopodium</taxon>
    </lineage>
</organism>
<reference evidence="2" key="1">
    <citation type="journal article" date="2017" name="Nature">
        <title>The genome of Chenopodium quinoa.</title>
        <authorList>
            <person name="Jarvis D.E."/>
            <person name="Ho Y.S."/>
            <person name="Lightfoot D.J."/>
            <person name="Schmoeckel S.M."/>
            <person name="Li B."/>
            <person name="Borm T.J.A."/>
            <person name="Ohyanagi H."/>
            <person name="Mineta K."/>
            <person name="Michell C.T."/>
            <person name="Saber N."/>
            <person name="Kharbatia N.M."/>
            <person name="Rupper R.R."/>
            <person name="Sharp A.R."/>
            <person name="Dally N."/>
            <person name="Boughton B.A."/>
            <person name="Woo Y.H."/>
            <person name="Gao G."/>
            <person name="Schijlen E.G.W.M."/>
            <person name="Guo X."/>
            <person name="Momin A.A."/>
            <person name="Negrao S."/>
            <person name="Al-Babili S."/>
            <person name="Gehring C."/>
            <person name="Roessner U."/>
            <person name="Jung C."/>
            <person name="Murphy K."/>
            <person name="Arold S.T."/>
            <person name="Gojobori T."/>
            <person name="van der Linden C.G."/>
            <person name="van Loo E.N."/>
            <person name="Jellen E.N."/>
            <person name="Maughan P.J."/>
            <person name="Tester M."/>
        </authorList>
    </citation>
    <scope>NUCLEOTIDE SEQUENCE [LARGE SCALE GENOMIC DNA]</scope>
    <source>
        <strain evidence="2">cv. PI 614886</strain>
    </source>
</reference>
<proteinExistence type="predicted"/>
<feature type="region of interest" description="Disordered" evidence="1">
    <location>
        <begin position="85"/>
        <end position="123"/>
    </location>
</feature>
<protein>
    <submittedName>
        <fullName evidence="2">Uncharacterized protein</fullName>
    </submittedName>
</protein>
<dbReference type="Proteomes" id="UP000596660">
    <property type="component" value="Unplaced"/>
</dbReference>
<feature type="compositionally biased region" description="Polar residues" evidence="1">
    <location>
        <begin position="98"/>
        <end position="115"/>
    </location>
</feature>
<reference evidence="2" key="2">
    <citation type="submission" date="2021-03" db="UniProtKB">
        <authorList>
            <consortium name="EnsemblPlants"/>
        </authorList>
    </citation>
    <scope>IDENTIFICATION</scope>
</reference>
<dbReference type="AlphaFoldDB" id="A0A803MBD6"/>
<keyword evidence="3" id="KW-1185">Reference proteome</keyword>
<name>A0A803MBD6_CHEQI</name>
<sequence length="440" mass="49090">MGRNLPLSRTTVAGFPSYSSLLIFRRWYSGLPLSPRRVPLLSVPPPFFVELSQLHSRRIPLVPIPPPYFVFFRRRHQVVMAGGGRRKLGHATPRELFPSTSHANTETSQEVTPSPHSYVDGSGTSTQKQYLWNVDLDTLVKEYEKKAHKRLKKITYNVSAQKAGGVLPTAPEVFLKAHFKEVLRKGKVAANKRAQQISVDEHGEHVVLESSKVMMVTVVVIHLSISSRVLCFRSCDMDSTMLACIAFSCPNLETMEISMSESSINRISGHLEMCKFDVFSDDRHPTALRCGCWKMLSICKAAAVSPRLAVAVAASPRVTLEAYQKKLDESSTQEGSQPDPNLLYWEVIGGRKKGVVKGLGASASLFYSPSSKKGLQSYNPSIASQLEERVQAEVAERIEEAKVQMQAQMEAQFGTQLQEALKKEREEAAIESKRMMETMF</sequence>
<accession>A0A803MBD6</accession>